<proteinExistence type="predicted"/>
<dbReference type="AlphaFoldDB" id="A0A3N4YJN5"/>
<accession>A0A3N4YJN5</accession>
<protein>
    <recommendedName>
        <fullName evidence="1">DUF6318 domain-containing protein</fullName>
    </recommendedName>
</protein>
<evidence type="ECO:0000313" key="3">
    <source>
        <dbReference type="Proteomes" id="UP000280501"/>
    </source>
</evidence>
<reference evidence="2 3" key="1">
    <citation type="submission" date="2018-11" db="EMBL/GenBank/DDBJ databases">
        <title>Sequencing the genomes of 1000 actinobacteria strains.</title>
        <authorList>
            <person name="Klenk H.-P."/>
        </authorList>
    </citation>
    <scope>NUCLEOTIDE SEQUENCE [LARGE SCALE GENOMIC DNA]</scope>
    <source>
        <strain evidence="2 3">DSM 15700</strain>
    </source>
</reference>
<sequence>MMATGDTEEFEAMSHEACGFCDGVITDAATIQKEGQTFTGSITHATVRETYKRDGLTGVWPLDVDVRQNEAQVVDSDGHVAATTQAHEGLVRVEMGIEADQWVVVGIIEKDEP</sequence>
<dbReference type="Pfam" id="PF19843">
    <property type="entry name" value="DUF6318"/>
    <property type="match status" value="1"/>
</dbReference>
<comment type="caution">
    <text evidence="2">The sequence shown here is derived from an EMBL/GenBank/DDBJ whole genome shotgun (WGS) entry which is preliminary data.</text>
</comment>
<dbReference type="Proteomes" id="UP000280501">
    <property type="component" value="Unassembled WGS sequence"/>
</dbReference>
<keyword evidence="3" id="KW-1185">Reference proteome</keyword>
<name>A0A3N4YJN5_9MICO</name>
<dbReference type="InterPro" id="IPR046281">
    <property type="entry name" value="DUF6318"/>
</dbReference>
<dbReference type="EMBL" id="RKQZ01000001">
    <property type="protein sequence ID" value="RPF19504.1"/>
    <property type="molecule type" value="Genomic_DNA"/>
</dbReference>
<gene>
    <name evidence="2" type="ORF">EDD34_0053</name>
</gene>
<evidence type="ECO:0000259" key="1">
    <source>
        <dbReference type="Pfam" id="PF19843"/>
    </source>
</evidence>
<feature type="domain" description="DUF6318" evidence="1">
    <location>
        <begin position="1"/>
        <end position="105"/>
    </location>
</feature>
<organism evidence="2 3">
    <name type="scientific">Myceligenerans xiligouense</name>
    <dbReference type="NCBI Taxonomy" id="253184"/>
    <lineage>
        <taxon>Bacteria</taxon>
        <taxon>Bacillati</taxon>
        <taxon>Actinomycetota</taxon>
        <taxon>Actinomycetes</taxon>
        <taxon>Micrococcales</taxon>
        <taxon>Promicromonosporaceae</taxon>
        <taxon>Myceligenerans</taxon>
    </lineage>
</organism>
<evidence type="ECO:0000313" key="2">
    <source>
        <dbReference type="EMBL" id="RPF19504.1"/>
    </source>
</evidence>